<name>A0AA41RW07_PAPNU</name>
<organism evidence="1 2">
    <name type="scientific">Papaver nudicaule</name>
    <name type="common">Iceland poppy</name>
    <dbReference type="NCBI Taxonomy" id="74823"/>
    <lineage>
        <taxon>Eukaryota</taxon>
        <taxon>Viridiplantae</taxon>
        <taxon>Streptophyta</taxon>
        <taxon>Embryophyta</taxon>
        <taxon>Tracheophyta</taxon>
        <taxon>Spermatophyta</taxon>
        <taxon>Magnoliopsida</taxon>
        <taxon>Ranunculales</taxon>
        <taxon>Papaveraceae</taxon>
        <taxon>Papaveroideae</taxon>
        <taxon>Papaver</taxon>
    </lineage>
</organism>
<dbReference type="Proteomes" id="UP001177140">
    <property type="component" value="Unassembled WGS sequence"/>
</dbReference>
<evidence type="ECO:0000313" key="1">
    <source>
        <dbReference type="EMBL" id="MCL7025887.1"/>
    </source>
</evidence>
<dbReference type="PANTHER" id="PTHR31479:SF3">
    <property type="entry name" value="ALPHA_BETA-HYDROLASES SUPERFAMILY PROTEIN"/>
    <property type="match status" value="1"/>
</dbReference>
<accession>A0AA41RW07</accession>
<reference evidence="1" key="1">
    <citation type="submission" date="2022-03" db="EMBL/GenBank/DDBJ databases">
        <title>A functionally conserved STORR gene fusion in Papaver species that diverged 16.8 million years ago.</title>
        <authorList>
            <person name="Catania T."/>
        </authorList>
    </citation>
    <scope>NUCLEOTIDE SEQUENCE</scope>
    <source>
        <strain evidence="1">S-191538</strain>
    </source>
</reference>
<sequence>MAKMIPCNPYAYHVCGPKKLSTPGVTEIFSSSWKDGDHKRKVLACFVQAVYLLELDRQGNRTPETALAPKWLEPSNYKLSQTLIDERDGSIFGAVLEWAGYAVLRPSGAPKAILALRGTLVCGATVRRDFTDDIRLFVSENLEGSVRFTETMKALKLSVDRFGDCNVCIAGHSLGAAFAIQVGKALAKKKVFIETHLFNLPSVSLGEKFGNVWNSFKSMFGENQTDEKVWATIMKWSVHFYVNKKDFLCSRADTEVITNVSSSNSPAAKLFVNSKVEQTSSDAHGIQQWWEDDLMLKALPNSKLIDRHLKSLVS</sequence>
<dbReference type="SUPFAM" id="SSF53474">
    <property type="entry name" value="alpha/beta-Hydrolases"/>
    <property type="match status" value="1"/>
</dbReference>
<proteinExistence type="predicted"/>
<dbReference type="PANTHER" id="PTHR31479">
    <property type="entry name" value="ALPHA/BETA-HYDROLASES SUPERFAMILY PROTEIN"/>
    <property type="match status" value="1"/>
</dbReference>
<dbReference type="InterPro" id="IPR029058">
    <property type="entry name" value="AB_hydrolase_fold"/>
</dbReference>
<dbReference type="AlphaFoldDB" id="A0AA41RW07"/>
<dbReference type="EMBL" id="JAJJMA010050414">
    <property type="protein sequence ID" value="MCL7025887.1"/>
    <property type="molecule type" value="Genomic_DNA"/>
</dbReference>
<gene>
    <name evidence="1" type="ORF">MKW94_027065</name>
</gene>
<comment type="caution">
    <text evidence="1">The sequence shown here is derived from an EMBL/GenBank/DDBJ whole genome shotgun (WGS) entry which is preliminary data.</text>
</comment>
<evidence type="ECO:0000313" key="2">
    <source>
        <dbReference type="Proteomes" id="UP001177140"/>
    </source>
</evidence>
<keyword evidence="2" id="KW-1185">Reference proteome</keyword>
<protein>
    <submittedName>
        <fullName evidence="1">Uncharacterized protein</fullName>
    </submittedName>
</protein>